<comment type="subcellular location">
    <subcellularLocation>
        <location evidence="1">Cell membrane</location>
        <topology evidence="1">Multi-pass membrane protein</topology>
    </subcellularLocation>
</comment>
<dbReference type="GO" id="GO:0005886">
    <property type="term" value="C:plasma membrane"/>
    <property type="evidence" value="ECO:0007669"/>
    <property type="project" value="UniProtKB-SubCell"/>
</dbReference>
<organism evidence="2 3">
    <name type="scientific">Candidatus Ruania gallistercoris</name>
    <dbReference type="NCBI Taxonomy" id="2838746"/>
    <lineage>
        <taxon>Bacteria</taxon>
        <taxon>Bacillati</taxon>
        <taxon>Actinomycetota</taxon>
        <taxon>Actinomycetes</taxon>
        <taxon>Micrococcales</taxon>
        <taxon>Ruaniaceae</taxon>
        <taxon>Ruania</taxon>
    </lineage>
</organism>
<keyword evidence="1" id="KW-1003">Cell membrane</keyword>
<feature type="transmembrane region" description="Helical" evidence="1">
    <location>
        <begin position="139"/>
        <end position="158"/>
    </location>
</feature>
<reference evidence="2" key="2">
    <citation type="submission" date="2021-04" db="EMBL/GenBank/DDBJ databases">
        <authorList>
            <person name="Gilroy R."/>
        </authorList>
    </citation>
    <scope>NUCLEOTIDE SEQUENCE</scope>
    <source>
        <strain evidence="2">ChiGjej4B4-7305</strain>
    </source>
</reference>
<dbReference type="InterPro" id="IPR032818">
    <property type="entry name" value="DedA-like"/>
</dbReference>
<dbReference type="Proteomes" id="UP000824037">
    <property type="component" value="Unassembled WGS sequence"/>
</dbReference>
<sequence length="176" mass="18816">MPEFLSSLPFAAALTALSIGGWLRGQMMYWLGRIPTDQALRRTNPTSGKMRRVHDWLAGGGADAGIEAIRRWGLLVVPVCYLTVGFQSMVQAGAGVLRITWWKYALAQIPGAIAWGTIYATIGFAVWEAALAAAAGSPIGIAVIAVLTAAAVAGVLMLRRRKRAQQTAEQVPAEVR</sequence>
<evidence type="ECO:0000313" key="3">
    <source>
        <dbReference type="Proteomes" id="UP000824037"/>
    </source>
</evidence>
<evidence type="ECO:0000313" key="2">
    <source>
        <dbReference type="EMBL" id="HIZ38170.1"/>
    </source>
</evidence>
<evidence type="ECO:0000256" key="1">
    <source>
        <dbReference type="RuleBase" id="RU367016"/>
    </source>
</evidence>
<gene>
    <name evidence="2" type="ORF">H9815_20525</name>
</gene>
<dbReference type="EMBL" id="DXBY01000348">
    <property type="protein sequence ID" value="HIZ38170.1"/>
    <property type="molecule type" value="Genomic_DNA"/>
</dbReference>
<keyword evidence="1" id="KW-0472">Membrane</keyword>
<name>A0A9D2EIT2_9MICO</name>
<comment type="caution">
    <text evidence="2">The sequence shown here is derived from an EMBL/GenBank/DDBJ whole genome shotgun (WGS) entry which is preliminary data.</text>
</comment>
<dbReference type="AlphaFoldDB" id="A0A9D2EIT2"/>
<reference evidence="2" key="1">
    <citation type="journal article" date="2021" name="PeerJ">
        <title>Extensive microbial diversity within the chicken gut microbiome revealed by metagenomics and culture.</title>
        <authorList>
            <person name="Gilroy R."/>
            <person name="Ravi A."/>
            <person name="Getino M."/>
            <person name="Pursley I."/>
            <person name="Horton D.L."/>
            <person name="Alikhan N.F."/>
            <person name="Baker D."/>
            <person name="Gharbi K."/>
            <person name="Hall N."/>
            <person name="Watson M."/>
            <person name="Adriaenssens E.M."/>
            <person name="Foster-Nyarko E."/>
            <person name="Jarju S."/>
            <person name="Secka A."/>
            <person name="Antonio M."/>
            <person name="Oren A."/>
            <person name="Chaudhuri R.R."/>
            <person name="La Ragione R."/>
            <person name="Hildebrand F."/>
            <person name="Pallen M.J."/>
        </authorList>
    </citation>
    <scope>NUCLEOTIDE SEQUENCE</scope>
    <source>
        <strain evidence="2">ChiGjej4B4-7305</strain>
    </source>
</reference>
<comment type="caution">
    <text evidence="1">Lacks conserved residue(s) required for the propagation of feature annotation.</text>
</comment>
<protein>
    <submittedName>
        <fullName evidence="2">VTT domain-containing protein</fullName>
    </submittedName>
</protein>
<keyword evidence="1" id="KW-0812">Transmembrane</keyword>
<proteinExistence type="inferred from homology"/>
<dbReference type="PANTHER" id="PTHR30353:SF15">
    <property type="entry name" value="INNER MEMBRANE PROTEIN YABI"/>
    <property type="match status" value="1"/>
</dbReference>
<feature type="transmembrane region" description="Helical" evidence="1">
    <location>
        <begin position="104"/>
        <end position="127"/>
    </location>
</feature>
<dbReference type="PANTHER" id="PTHR30353">
    <property type="entry name" value="INNER MEMBRANE PROTEIN DEDA-RELATED"/>
    <property type="match status" value="1"/>
</dbReference>
<comment type="similarity">
    <text evidence="1">Belongs to the DedA family.</text>
</comment>
<keyword evidence="1" id="KW-1133">Transmembrane helix</keyword>
<accession>A0A9D2EIT2</accession>